<evidence type="ECO:0000259" key="3">
    <source>
        <dbReference type="Pfam" id="PF05598"/>
    </source>
</evidence>
<dbReference type="Pfam" id="PF01609">
    <property type="entry name" value="DDE_Tnp_1"/>
    <property type="match status" value="1"/>
</dbReference>
<dbReference type="InterPro" id="IPR002559">
    <property type="entry name" value="Transposase_11"/>
</dbReference>
<keyword evidence="5" id="KW-1185">Reference proteome</keyword>
<comment type="caution">
    <text evidence="4">The sequence shown here is derived from an EMBL/GenBank/DDBJ whole genome shotgun (WGS) entry which is preliminary data.</text>
</comment>
<dbReference type="NCBIfam" id="NF033551">
    <property type="entry name" value="transpos_IS1182"/>
    <property type="match status" value="1"/>
</dbReference>
<feature type="domain" description="Transposase IS4-like" evidence="2">
    <location>
        <begin position="239"/>
        <end position="460"/>
    </location>
</feature>
<evidence type="ECO:0000259" key="2">
    <source>
        <dbReference type="Pfam" id="PF01609"/>
    </source>
</evidence>
<evidence type="ECO:0000256" key="1">
    <source>
        <dbReference type="SAM" id="MobiDB-lite"/>
    </source>
</evidence>
<reference evidence="4 5" key="1">
    <citation type="journal article" date="2017" name="Int. J. Syst. Evol. Microbiol.">
        <title>Ramlibacter alkalitolerans sp. nov., alkali-tolerant bacterium isolated from soil of ginseng.</title>
        <authorList>
            <person name="Lee D.H."/>
            <person name="Cha C.J."/>
        </authorList>
    </citation>
    <scope>NUCLEOTIDE SEQUENCE [LARGE SCALE GENOMIC DNA]</scope>
    <source>
        <strain evidence="4 5">KACC 19305</strain>
    </source>
</reference>
<accession>A0ABS1JTA2</accession>
<dbReference type="PANTHER" id="PTHR33408:SF2">
    <property type="entry name" value="TRANSPOSASE DDE DOMAIN-CONTAINING PROTEIN"/>
    <property type="match status" value="1"/>
</dbReference>
<proteinExistence type="predicted"/>
<dbReference type="EMBL" id="JAEQND010000012">
    <property type="protein sequence ID" value="MBL0427458.1"/>
    <property type="molecule type" value="Genomic_DNA"/>
</dbReference>
<organism evidence="4 5">
    <name type="scientific">Ramlibacter alkalitolerans</name>
    <dbReference type="NCBI Taxonomy" id="2039631"/>
    <lineage>
        <taxon>Bacteria</taxon>
        <taxon>Pseudomonadati</taxon>
        <taxon>Pseudomonadota</taxon>
        <taxon>Betaproteobacteria</taxon>
        <taxon>Burkholderiales</taxon>
        <taxon>Comamonadaceae</taxon>
        <taxon>Ramlibacter</taxon>
    </lineage>
</organism>
<dbReference type="Pfam" id="PF05598">
    <property type="entry name" value="DUF772"/>
    <property type="match status" value="1"/>
</dbReference>
<feature type="region of interest" description="Disordered" evidence="1">
    <location>
        <begin position="220"/>
        <end position="239"/>
    </location>
</feature>
<dbReference type="InterPro" id="IPR008490">
    <property type="entry name" value="Transposase_InsH_N"/>
</dbReference>
<name>A0ABS1JTA2_9BURK</name>
<gene>
    <name evidence="4" type="ORF">JI746_20260</name>
</gene>
<sequence>MTRFIEGQERQQITLMPECLDDFIADDNAVRVIDAFVGELDLASLGFEGAAPAATGRPSYHPGILLRLYIYGYLNRVQSSRRLERECQRNVELMWLTGRLAPDFKTIADFRRNNGAGIGNVCRRFVALCRDLKLFSQTLVAVDGSKFKAVNTRDKNFTAAKIQKRQQQIEESIQRYLAALDTADRTQPAELEAKTSRLSEKIEQLRKQMRVLDKVKEQLASQPDGQLSMTDPDARSMATSGRGSGIVGYNVQVAVDAKHHLIVAHEVTNVGHDRTSLSPIAQAAREAMGKKRLQAVADRGYYSAMQIKDCADHGVAAILPKPTTSNAKAEGRFDRSDFIYIARDDEYQCPAGERAIYRFTGEQDGLQVRRYWSSACPQCPLKAQCTPSQNRRITRWEHEAVLEAAQRRLDRMPDAMMVRRRTVEHVFGTFKAWFGHTHFLTRRLPNVSTEMNLTVLAYNLKSVLSILGFAKMMAAFENVGA</sequence>
<dbReference type="RefSeq" id="WP_201692092.1">
    <property type="nucleotide sequence ID" value="NZ_JAEQND010000012.1"/>
</dbReference>
<dbReference type="Proteomes" id="UP000622707">
    <property type="component" value="Unassembled WGS sequence"/>
</dbReference>
<dbReference type="PANTHER" id="PTHR33408">
    <property type="entry name" value="TRANSPOSASE"/>
    <property type="match status" value="1"/>
</dbReference>
<evidence type="ECO:0000313" key="4">
    <source>
        <dbReference type="EMBL" id="MBL0427458.1"/>
    </source>
</evidence>
<dbReference type="InterPro" id="IPR047629">
    <property type="entry name" value="IS1182_transpos"/>
</dbReference>
<evidence type="ECO:0000313" key="5">
    <source>
        <dbReference type="Proteomes" id="UP000622707"/>
    </source>
</evidence>
<feature type="compositionally biased region" description="Polar residues" evidence="1">
    <location>
        <begin position="220"/>
        <end position="229"/>
    </location>
</feature>
<protein>
    <submittedName>
        <fullName evidence="4">IS1182 family transposase</fullName>
    </submittedName>
</protein>
<feature type="domain" description="Transposase InsH N-terminal" evidence="3">
    <location>
        <begin position="19"/>
        <end position="112"/>
    </location>
</feature>